<dbReference type="EMBL" id="JACYTP010000007">
    <property type="protein sequence ID" value="MBD8513561.1"/>
    <property type="molecule type" value="Genomic_DNA"/>
</dbReference>
<feature type="domain" description="Carrier" evidence="3">
    <location>
        <begin position="10"/>
        <end position="62"/>
    </location>
</feature>
<keyword evidence="2" id="KW-0597">Phosphoprotein</keyword>
<gene>
    <name evidence="4" type="ORF">IFO68_12850</name>
</gene>
<dbReference type="InterPro" id="IPR009081">
    <property type="entry name" value="PP-bd_ACP"/>
</dbReference>
<dbReference type="Pfam" id="PF00550">
    <property type="entry name" value="PP-binding"/>
    <property type="match status" value="1"/>
</dbReference>
<dbReference type="Proteomes" id="UP000649768">
    <property type="component" value="Unassembled WGS sequence"/>
</dbReference>
<name>A0ABR9BQ12_9GAMM</name>
<evidence type="ECO:0000256" key="2">
    <source>
        <dbReference type="ARBA" id="ARBA00022553"/>
    </source>
</evidence>
<comment type="caution">
    <text evidence="4">The sequence shown here is derived from an EMBL/GenBank/DDBJ whole genome shotgun (WGS) entry which is preliminary data.</text>
</comment>
<organism evidence="4 5">
    <name type="scientific">Photobacterium arenosum</name>
    <dbReference type="NCBI Taxonomy" id="2774143"/>
    <lineage>
        <taxon>Bacteria</taxon>
        <taxon>Pseudomonadati</taxon>
        <taxon>Pseudomonadota</taxon>
        <taxon>Gammaproteobacteria</taxon>
        <taxon>Vibrionales</taxon>
        <taxon>Vibrionaceae</taxon>
        <taxon>Photobacterium</taxon>
    </lineage>
</organism>
<dbReference type="InterPro" id="IPR036736">
    <property type="entry name" value="ACP-like_sf"/>
</dbReference>
<dbReference type="RefSeq" id="WP_192016242.1">
    <property type="nucleotide sequence ID" value="NZ_JACYTP010000007.1"/>
</dbReference>
<evidence type="ECO:0000256" key="1">
    <source>
        <dbReference type="ARBA" id="ARBA00022450"/>
    </source>
</evidence>
<evidence type="ECO:0000313" key="5">
    <source>
        <dbReference type="Proteomes" id="UP000649768"/>
    </source>
</evidence>
<dbReference type="SUPFAM" id="SSF47336">
    <property type="entry name" value="ACP-like"/>
    <property type="match status" value="1"/>
</dbReference>
<sequence length="75" mass="8282">MKSNHEMLETLLCEIKVVLGENDIRGSDNLVEMGGNSIIAMKISETLKKRDKILVNVTQLLGARISDVELSQLQG</sequence>
<dbReference type="Gene3D" id="1.10.1200.10">
    <property type="entry name" value="ACP-like"/>
    <property type="match status" value="1"/>
</dbReference>
<reference evidence="4 5" key="1">
    <citation type="submission" date="2020-09" db="EMBL/GenBank/DDBJ databases">
        <title>Photobacterium sp. CAU 1568 isolated from sand of Sido Beach.</title>
        <authorList>
            <person name="Kim W."/>
        </authorList>
    </citation>
    <scope>NUCLEOTIDE SEQUENCE [LARGE SCALE GENOMIC DNA]</scope>
    <source>
        <strain evidence="4 5">CAU 1568</strain>
    </source>
</reference>
<keyword evidence="5" id="KW-1185">Reference proteome</keyword>
<evidence type="ECO:0000313" key="4">
    <source>
        <dbReference type="EMBL" id="MBD8513561.1"/>
    </source>
</evidence>
<accession>A0ABR9BQ12</accession>
<protein>
    <submittedName>
        <fullName evidence="4">Acyl carrier protein</fullName>
    </submittedName>
</protein>
<dbReference type="InterPro" id="IPR006162">
    <property type="entry name" value="Ppantetheine_attach_site"/>
</dbReference>
<keyword evidence="1" id="KW-0596">Phosphopantetheine</keyword>
<dbReference type="PROSITE" id="PS00012">
    <property type="entry name" value="PHOSPHOPANTETHEINE"/>
    <property type="match status" value="1"/>
</dbReference>
<proteinExistence type="predicted"/>
<evidence type="ECO:0000259" key="3">
    <source>
        <dbReference type="Pfam" id="PF00550"/>
    </source>
</evidence>